<dbReference type="PROSITE" id="PS51375">
    <property type="entry name" value="PPR"/>
    <property type="match status" value="1"/>
</dbReference>
<feature type="region of interest" description="Disordered" evidence="3">
    <location>
        <begin position="59"/>
        <end position="159"/>
    </location>
</feature>
<sequence>MLGGSRVVAEASERALRSSSNVLFRAQCVPLETLPPPFLCPTIEAHPLNKVTVTMAPGSSSSLSVLWPTPPKTQSNIRKTAVSKPSSLAFRSQSARNYSSRAAERTALDENRPMDRHLQPQSAPDVWTLDRHREHTDQEHYGAASKQPNPARSSVASSDWRRKFPSTKWRREMDFNRYSRPLRRRQLPEDAPALYEDEIKASAAWLAGSQWTLTIPDNYPLTHELLLILDSLDDIVHSASDPDCAELIVETLRQARESIWSNQCRALDRLQDRHVALYVAGKVAETYIRLDAEDSMDRLMSFLDYTQAHIGVLPLACFHVLAAQAGILRRYDAVLKICAIAQLHHGGKADAELLHLRLRALIALSRDEDLKRYWHLFDEAGVPVPRKTFDLLLRTHVRRQNVEQLNEVLEVMPRYGHEVDAKAWLTILRGFQSFRPTLAVMLRQDAKIVQRPTLNVVNRLLVLLSKELDIHGALMVLRIFRIPSIHSAGKTAGVLTQANRSSIIHGPCPEPDVHTYAVLAHMFGRLGRCHEALDFFRLALCTIGDQQDLATDRALQKVSSDVMKAYLNAGHPVRAMWFASEVLGLPYFGNAERNSAPSIDLELPTLQPTRITATTIHYRTLLECASAIGSADSARRIVVHLLQHGHAIDRQVLRGLARLIFSTIDQDALEAIRVIRRLFPRGKYGRNEKRDQRLGSLVDLLQHLGASERVVLASQNSTDLHRRIDLGDSMWKAPCGSASPQSGSSSIATASKDELREWLITHSLFPFRGVSSTHEIQPDASTALIQDLSRPLSAAAYAMRIRVYASVRRDYESAQKVYHAMLSHDVKPNMMHIAPLIEGLTAVGRLDDAQRLKRNARETILLEPTLRIHTALIRGYVRAGDLDAARREIQELTRNGFKIDDTIANIIEAAHSGRSMFALVDRPISAKDSHSVATRFHALMRMRRYLAAQETLQTALDAGMRSDKVLHDLVRRSVSYVSKQHAKALALASATGDTQDAPAATGARLAKDAADANPHSEGERARANTRSDSHVFELAQALRLAQTNRERITKCMQRRSKAKLQQIKQHRKKVVSLVLDFADGKLHQQAGARLAST</sequence>
<dbReference type="Gene3D" id="1.25.40.10">
    <property type="entry name" value="Tetratricopeptide repeat domain"/>
    <property type="match status" value="2"/>
</dbReference>
<feature type="compositionally biased region" description="Basic and acidic residues" evidence="3">
    <location>
        <begin position="102"/>
        <end position="118"/>
    </location>
</feature>
<feature type="compositionally biased region" description="Basic and acidic residues" evidence="3">
    <location>
        <begin position="128"/>
        <end position="140"/>
    </location>
</feature>
<dbReference type="NCBIfam" id="TIGR00756">
    <property type="entry name" value="PPR"/>
    <property type="match status" value="1"/>
</dbReference>
<feature type="compositionally biased region" description="Polar residues" evidence="3">
    <location>
        <begin position="146"/>
        <end position="157"/>
    </location>
</feature>
<dbReference type="Proteomes" id="UP000000561">
    <property type="component" value="Chromosome 1"/>
</dbReference>
<dbReference type="KEGG" id="uma:UMAG_00780"/>
<evidence type="ECO:0000313" key="5">
    <source>
        <dbReference type="Proteomes" id="UP000000561"/>
    </source>
</evidence>
<organism evidence="4 5">
    <name type="scientific">Mycosarcoma maydis</name>
    <name type="common">Corn smut fungus</name>
    <name type="synonym">Ustilago maydis</name>
    <dbReference type="NCBI Taxonomy" id="5270"/>
    <lineage>
        <taxon>Eukaryota</taxon>
        <taxon>Fungi</taxon>
        <taxon>Dikarya</taxon>
        <taxon>Basidiomycota</taxon>
        <taxon>Ustilaginomycotina</taxon>
        <taxon>Ustilaginomycetes</taxon>
        <taxon>Ustilaginales</taxon>
        <taxon>Ustilaginaceae</taxon>
        <taxon>Mycosarcoma</taxon>
    </lineage>
</organism>
<gene>
    <name evidence="4" type="ORF">UMAG_00780</name>
</gene>
<accession>A0A0D1EAY1</accession>
<dbReference type="GeneID" id="23561987"/>
<dbReference type="AlphaFoldDB" id="A0A0D1EAY1"/>
<dbReference type="EMBL" id="CM003140">
    <property type="protein sequence ID" value="KIS72376.1"/>
    <property type="molecule type" value="Genomic_DNA"/>
</dbReference>
<feature type="compositionally biased region" description="Polar residues" evidence="3">
    <location>
        <begin position="72"/>
        <end position="100"/>
    </location>
</feature>
<evidence type="ECO:0008006" key="6">
    <source>
        <dbReference type="Google" id="ProtNLM"/>
    </source>
</evidence>
<dbReference type="InParanoid" id="A0A0D1EAY1"/>
<dbReference type="PANTHER" id="PTHR47942">
    <property type="entry name" value="TETRATRICOPEPTIDE REPEAT (TPR)-LIKE SUPERFAMILY PROTEIN-RELATED"/>
    <property type="match status" value="1"/>
</dbReference>
<dbReference type="PANTHER" id="PTHR47942:SF63">
    <property type="entry name" value="PENTATRICOPEPTIDE REPEAT-CONTAINING PROTEIN"/>
    <property type="match status" value="1"/>
</dbReference>
<feature type="repeat" description="PPR" evidence="2">
    <location>
        <begin position="865"/>
        <end position="899"/>
    </location>
</feature>
<evidence type="ECO:0000256" key="3">
    <source>
        <dbReference type="SAM" id="MobiDB-lite"/>
    </source>
</evidence>
<dbReference type="OrthoDB" id="185373at2759"/>
<keyword evidence="5" id="KW-1185">Reference proteome</keyword>
<dbReference type="InterPro" id="IPR051222">
    <property type="entry name" value="PPR/CCM1_RNA-binding"/>
</dbReference>
<feature type="compositionally biased region" description="Basic and acidic residues" evidence="3">
    <location>
        <begin position="1005"/>
        <end position="1027"/>
    </location>
</feature>
<evidence type="ECO:0000256" key="2">
    <source>
        <dbReference type="PROSITE-ProRule" id="PRU00708"/>
    </source>
</evidence>
<dbReference type="InterPro" id="IPR011990">
    <property type="entry name" value="TPR-like_helical_dom_sf"/>
</dbReference>
<dbReference type="eggNOG" id="KOG4197">
    <property type="taxonomic scope" value="Eukaryota"/>
</dbReference>
<dbReference type="InterPro" id="IPR002885">
    <property type="entry name" value="PPR_rpt"/>
</dbReference>
<protein>
    <recommendedName>
        <fullName evidence="6">Pentacotripeptide-repeat region of PRORP domain-containing protein</fullName>
    </recommendedName>
</protein>
<dbReference type="RefSeq" id="XP_011386554.1">
    <property type="nucleotide sequence ID" value="XM_011388252.1"/>
</dbReference>
<dbReference type="STRING" id="237631.A0A0D1EAY1"/>
<dbReference type="VEuPathDB" id="FungiDB:UMAG_00780"/>
<name>A0A0D1EAY1_MYCMD</name>
<feature type="region of interest" description="Disordered" evidence="3">
    <location>
        <begin position="988"/>
        <end position="1027"/>
    </location>
</feature>
<evidence type="ECO:0000313" key="4">
    <source>
        <dbReference type="EMBL" id="KIS72376.1"/>
    </source>
</evidence>
<dbReference type="OMA" id="QKVYHAM"/>
<reference evidence="4 5" key="1">
    <citation type="journal article" date="2006" name="Nature">
        <title>Insights from the genome of the biotrophic fungal plant pathogen Ustilago maydis.</title>
        <authorList>
            <person name="Kamper J."/>
            <person name="Kahmann R."/>
            <person name="Bolker M."/>
            <person name="Ma L.J."/>
            <person name="Brefort T."/>
            <person name="Saville B.J."/>
            <person name="Banuett F."/>
            <person name="Kronstad J.W."/>
            <person name="Gold S.E."/>
            <person name="Muller O."/>
            <person name="Perlin M.H."/>
            <person name="Wosten H.A."/>
            <person name="de Vries R."/>
            <person name="Ruiz-Herrera J."/>
            <person name="Reynaga-Pena C.G."/>
            <person name="Snetselaar K."/>
            <person name="McCann M."/>
            <person name="Perez-Martin J."/>
            <person name="Feldbrugge M."/>
            <person name="Basse C.W."/>
            <person name="Steinberg G."/>
            <person name="Ibeas J.I."/>
            <person name="Holloman W."/>
            <person name="Guzman P."/>
            <person name="Farman M."/>
            <person name="Stajich J.E."/>
            <person name="Sentandreu R."/>
            <person name="Gonzalez-Prieto J.M."/>
            <person name="Kennell J.C."/>
            <person name="Molina L."/>
            <person name="Schirawski J."/>
            <person name="Mendoza-Mendoza A."/>
            <person name="Greilinger D."/>
            <person name="Munch K."/>
            <person name="Rossel N."/>
            <person name="Scherer M."/>
            <person name="Vranes M."/>
            <person name="Ladendorf O."/>
            <person name="Vincon V."/>
            <person name="Fuchs U."/>
            <person name="Sandrock B."/>
            <person name="Meng S."/>
            <person name="Ho E.C."/>
            <person name="Cahill M.J."/>
            <person name="Boyce K.J."/>
            <person name="Klose J."/>
            <person name="Klosterman S.J."/>
            <person name="Deelstra H.J."/>
            <person name="Ortiz-Castellanos L."/>
            <person name="Li W."/>
            <person name="Sanchez-Alonso P."/>
            <person name="Schreier P.H."/>
            <person name="Hauser-Hahn I."/>
            <person name="Vaupel M."/>
            <person name="Koopmann E."/>
            <person name="Friedrich G."/>
            <person name="Voss H."/>
            <person name="Schluter T."/>
            <person name="Margolis J."/>
            <person name="Platt D."/>
            <person name="Swimmer C."/>
            <person name="Gnirke A."/>
            <person name="Chen F."/>
            <person name="Vysotskaia V."/>
            <person name="Mannhaupt G."/>
            <person name="Guldener U."/>
            <person name="Munsterkotter M."/>
            <person name="Haase D."/>
            <person name="Oesterheld M."/>
            <person name="Mewes H.W."/>
            <person name="Mauceli E.W."/>
            <person name="DeCaprio D."/>
            <person name="Wade C.M."/>
            <person name="Butler J."/>
            <person name="Young S."/>
            <person name="Jaffe D.B."/>
            <person name="Calvo S."/>
            <person name="Nusbaum C."/>
            <person name="Galagan J."/>
            <person name="Birren B.W."/>
        </authorList>
    </citation>
    <scope>NUCLEOTIDE SEQUENCE [LARGE SCALE GENOMIC DNA]</scope>
    <source>
        <strain evidence="5">DSM 14603 / FGSC 9021 / UM521</strain>
    </source>
</reference>
<dbReference type="Pfam" id="PF01535">
    <property type="entry name" value="PPR"/>
    <property type="match status" value="1"/>
</dbReference>
<proteinExistence type="predicted"/>
<evidence type="ECO:0000256" key="1">
    <source>
        <dbReference type="ARBA" id="ARBA00022737"/>
    </source>
</evidence>
<keyword evidence="1" id="KW-0677">Repeat</keyword>